<sequence>MNDVHPEPADLAALDEDLLPPDETARLRDHLTRCSACVAVQADLTALRQALHELPDPGPMPDDIAARIDAAIAVEPRPAAPAAPVSRETAHQRLARRDRRHRRMRLGLAAVGALVFLGFSGTLLSSIDLEGGTSDDGGGGAESAADSAEQFNESTESEPLENQVRELLATAESNDPLLAEGNEESDPSAPDQPSSEPETMAALPACVEEAIGRPEAPLAAEEEDYAGVDAYLVVLPHPADPERVDAYVVTATCASASPSASGEILVRESYPRE</sequence>
<reference evidence="6" key="1">
    <citation type="submission" date="2023-07" db="EMBL/GenBank/DDBJ databases">
        <title>30 novel species of actinomycetes from the DSMZ collection.</title>
        <authorList>
            <person name="Nouioui I."/>
        </authorList>
    </citation>
    <scope>NUCLEOTIDE SEQUENCE [LARGE SCALE GENOMIC DNA]</scope>
    <source>
        <strain evidence="6">DSM 41886</strain>
    </source>
</reference>
<evidence type="ECO:0000313" key="6">
    <source>
        <dbReference type="Proteomes" id="UP001183615"/>
    </source>
</evidence>
<gene>
    <name evidence="5" type="ORF">RM779_25845</name>
</gene>
<evidence type="ECO:0000256" key="4">
    <source>
        <dbReference type="SAM" id="Phobius"/>
    </source>
</evidence>
<keyword evidence="4" id="KW-1133">Transmembrane helix</keyword>
<protein>
    <recommendedName>
        <fullName evidence="7">Zinc-finger domain-containing protein</fullName>
    </recommendedName>
</protein>
<evidence type="ECO:0000256" key="1">
    <source>
        <dbReference type="ARBA" id="ARBA00023015"/>
    </source>
</evidence>
<dbReference type="Proteomes" id="UP001183615">
    <property type="component" value="Unassembled WGS sequence"/>
</dbReference>
<evidence type="ECO:0000256" key="2">
    <source>
        <dbReference type="ARBA" id="ARBA00023163"/>
    </source>
</evidence>
<organism evidence="5 6">
    <name type="scientific">Streptomyces johnsoniae</name>
    <dbReference type="NCBI Taxonomy" id="3075532"/>
    <lineage>
        <taxon>Bacteria</taxon>
        <taxon>Bacillati</taxon>
        <taxon>Actinomycetota</taxon>
        <taxon>Actinomycetes</taxon>
        <taxon>Kitasatosporales</taxon>
        <taxon>Streptomycetaceae</taxon>
        <taxon>Streptomyces</taxon>
    </lineage>
</organism>
<proteinExistence type="predicted"/>
<accession>A0ABU2SAK6</accession>
<feature type="region of interest" description="Disordered" evidence="3">
    <location>
        <begin position="130"/>
        <end position="161"/>
    </location>
</feature>
<comment type="caution">
    <text evidence="5">The sequence shown here is derived from an EMBL/GenBank/DDBJ whole genome shotgun (WGS) entry which is preliminary data.</text>
</comment>
<feature type="region of interest" description="Disordered" evidence="3">
    <location>
        <begin position="177"/>
        <end position="203"/>
    </location>
</feature>
<keyword evidence="2" id="KW-0804">Transcription</keyword>
<evidence type="ECO:0000313" key="5">
    <source>
        <dbReference type="EMBL" id="MDT0445990.1"/>
    </source>
</evidence>
<name>A0ABU2SAK6_9ACTN</name>
<dbReference type="InterPro" id="IPR041916">
    <property type="entry name" value="Anti_sigma_zinc_sf"/>
</dbReference>
<dbReference type="Gene3D" id="1.10.10.1320">
    <property type="entry name" value="Anti-sigma factor, zinc-finger domain"/>
    <property type="match status" value="1"/>
</dbReference>
<keyword evidence="1" id="KW-0805">Transcription regulation</keyword>
<dbReference type="RefSeq" id="WP_311620160.1">
    <property type="nucleotide sequence ID" value="NZ_JAVREV010000016.1"/>
</dbReference>
<feature type="transmembrane region" description="Helical" evidence="4">
    <location>
        <begin position="106"/>
        <end position="124"/>
    </location>
</feature>
<keyword evidence="4" id="KW-0472">Membrane</keyword>
<keyword evidence="4" id="KW-0812">Transmembrane</keyword>
<feature type="region of interest" description="Disordered" evidence="3">
    <location>
        <begin position="77"/>
        <end position="98"/>
    </location>
</feature>
<dbReference type="EMBL" id="JAVREV010000016">
    <property type="protein sequence ID" value="MDT0445990.1"/>
    <property type="molecule type" value="Genomic_DNA"/>
</dbReference>
<keyword evidence="6" id="KW-1185">Reference proteome</keyword>
<evidence type="ECO:0008006" key="7">
    <source>
        <dbReference type="Google" id="ProtNLM"/>
    </source>
</evidence>
<evidence type="ECO:0000256" key="3">
    <source>
        <dbReference type="SAM" id="MobiDB-lite"/>
    </source>
</evidence>